<accession>A0ABQ2NP48</accession>
<dbReference type="Pfam" id="PF09383">
    <property type="entry name" value="NIL"/>
    <property type="match status" value="1"/>
</dbReference>
<evidence type="ECO:0000259" key="1">
    <source>
        <dbReference type="SMART" id="SM00930"/>
    </source>
</evidence>
<dbReference type="SMART" id="SM00930">
    <property type="entry name" value="NIL"/>
    <property type="match status" value="1"/>
</dbReference>
<feature type="domain" description="NIL" evidence="1">
    <location>
        <begin position="37"/>
        <end position="111"/>
    </location>
</feature>
<organism evidence="2 3">
    <name type="scientific">Cloacibacterium rupense</name>
    <dbReference type="NCBI Taxonomy" id="517423"/>
    <lineage>
        <taxon>Bacteria</taxon>
        <taxon>Pseudomonadati</taxon>
        <taxon>Bacteroidota</taxon>
        <taxon>Flavobacteriia</taxon>
        <taxon>Flavobacteriales</taxon>
        <taxon>Weeksellaceae</taxon>
    </lineage>
</organism>
<protein>
    <recommendedName>
        <fullName evidence="1">NIL domain-containing protein</fullName>
    </recommendedName>
</protein>
<dbReference type="SUPFAM" id="SSF55021">
    <property type="entry name" value="ACT-like"/>
    <property type="match status" value="1"/>
</dbReference>
<dbReference type="EMBL" id="BMLV01000002">
    <property type="protein sequence ID" value="GGP04005.1"/>
    <property type="molecule type" value="Genomic_DNA"/>
</dbReference>
<name>A0ABQ2NP48_9FLAO</name>
<gene>
    <name evidence="2" type="ORF">GCM10010992_14590</name>
</gene>
<sequence>MIYSSDYFGRVFLYYKITSQKNIMKSTLPNLEHAKETFPLVEIVLEGNITFKDLIDTIDYQYNVPYTLVKADVEYFGKNNYGNILLQLNGAKEINETAFQFFRKNKIKNVIKGYV</sequence>
<evidence type="ECO:0000313" key="2">
    <source>
        <dbReference type="EMBL" id="GGP04005.1"/>
    </source>
</evidence>
<evidence type="ECO:0000313" key="3">
    <source>
        <dbReference type="Proteomes" id="UP000620064"/>
    </source>
</evidence>
<reference evidence="3" key="1">
    <citation type="journal article" date="2019" name="Int. J. Syst. Evol. Microbiol.">
        <title>The Global Catalogue of Microorganisms (GCM) 10K type strain sequencing project: providing services to taxonomists for standard genome sequencing and annotation.</title>
        <authorList>
            <consortium name="The Broad Institute Genomics Platform"/>
            <consortium name="The Broad Institute Genome Sequencing Center for Infectious Disease"/>
            <person name="Wu L."/>
            <person name="Ma J."/>
        </authorList>
    </citation>
    <scope>NUCLEOTIDE SEQUENCE [LARGE SCALE GENOMIC DNA]</scope>
    <source>
        <strain evidence="3">CGMCC 1.7656</strain>
    </source>
</reference>
<comment type="caution">
    <text evidence="2">The sequence shown here is derived from an EMBL/GenBank/DDBJ whole genome shotgun (WGS) entry which is preliminary data.</text>
</comment>
<dbReference type="Proteomes" id="UP000620064">
    <property type="component" value="Unassembled WGS sequence"/>
</dbReference>
<dbReference type="Gene3D" id="3.30.70.260">
    <property type="match status" value="1"/>
</dbReference>
<dbReference type="InterPro" id="IPR045865">
    <property type="entry name" value="ACT-like_dom_sf"/>
</dbReference>
<keyword evidence="3" id="KW-1185">Reference proteome</keyword>
<proteinExistence type="predicted"/>
<dbReference type="InterPro" id="IPR018449">
    <property type="entry name" value="NIL_domain"/>
</dbReference>